<dbReference type="EMBL" id="JACBKZ010000014">
    <property type="protein sequence ID" value="KAF5932914.1"/>
    <property type="molecule type" value="Genomic_DNA"/>
</dbReference>
<evidence type="ECO:0000256" key="1">
    <source>
        <dbReference type="SAM" id="MobiDB-lite"/>
    </source>
</evidence>
<reference evidence="2 3" key="2">
    <citation type="submission" date="2020-07" db="EMBL/GenBank/DDBJ databases">
        <title>Genome assembly of wild tea tree DASZ reveals pedigree and selection history of tea varieties.</title>
        <authorList>
            <person name="Zhang W."/>
        </authorList>
    </citation>
    <scope>NUCLEOTIDE SEQUENCE [LARGE SCALE GENOMIC DNA]</scope>
    <source>
        <strain evidence="3">cv. G240</strain>
        <tissue evidence="2">Leaf</tissue>
    </source>
</reference>
<gene>
    <name evidence="2" type="ORF">HYC85_029085</name>
</gene>
<name>A0A7J7G0X4_CAMSI</name>
<proteinExistence type="predicted"/>
<dbReference type="AlphaFoldDB" id="A0A7J7G0X4"/>
<evidence type="ECO:0000313" key="2">
    <source>
        <dbReference type="EMBL" id="KAF5932914.1"/>
    </source>
</evidence>
<keyword evidence="3" id="KW-1185">Reference proteome</keyword>
<feature type="compositionally biased region" description="Polar residues" evidence="1">
    <location>
        <begin position="1"/>
        <end position="10"/>
    </location>
</feature>
<dbReference type="Proteomes" id="UP000593564">
    <property type="component" value="Unassembled WGS sequence"/>
</dbReference>
<feature type="compositionally biased region" description="Pro residues" evidence="1">
    <location>
        <begin position="58"/>
        <end position="67"/>
    </location>
</feature>
<organism evidence="2 3">
    <name type="scientific">Camellia sinensis</name>
    <name type="common">Tea plant</name>
    <name type="synonym">Thea sinensis</name>
    <dbReference type="NCBI Taxonomy" id="4442"/>
    <lineage>
        <taxon>Eukaryota</taxon>
        <taxon>Viridiplantae</taxon>
        <taxon>Streptophyta</taxon>
        <taxon>Embryophyta</taxon>
        <taxon>Tracheophyta</taxon>
        <taxon>Spermatophyta</taxon>
        <taxon>Magnoliopsida</taxon>
        <taxon>eudicotyledons</taxon>
        <taxon>Gunneridae</taxon>
        <taxon>Pentapetalae</taxon>
        <taxon>asterids</taxon>
        <taxon>Ericales</taxon>
        <taxon>Theaceae</taxon>
        <taxon>Camellia</taxon>
    </lineage>
</organism>
<feature type="region of interest" description="Disordered" evidence="1">
    <location>
        <begin position="52"/>
        <end position="129"/>
    </location>
</feature>
<sequence>MVTTRSMASHNNAADHQADPPNPNNPPQYFIELTKSINRMAEQNQALINVLLQRNLSMPPPPPPDIPPNQERAPSHSVPQPHPPNLEGLQPPHPHINLPPPPSPSSVVAPVPEGKASSVQPPLTDHGDHVPLWDAKLRAMKLQL</sequence>
<accession>A0A7J7G0X4</accession>
<feature type="region of interest" description="Disordered" evidence="1">
    <location>
        <begin position="1"/>
        <end position="29"/>
    </location>
</feature>
<feature type="compositionally biased region" description="Pro residues" evidence="1">
    <location>
        <begin position="91"/>
        <end position="104"/>
    </location>
</feature>
<evidence type="ECO:0000313" key="3">
    <source>
        <dbReference type="Proteomes" id="UP000593564"/>
    </source>
</evidence>
<comment type="caution">
    <text evidence="2">The sequence shown here is derived from an EMBL/GenBank/DDBJ whole genome shotgun (WGS) entry which is preliminary data.</text>
</comment>
<reference evidence="3" key="1">
    <citation type="journal article" date="2020" name="Nat. Commun.">
        <title>Genome assembly of wild tea tree DASZ reveals pedigree and selection history of tea varieties.</title>
        <authorList>
            <person name="Zhang W."/>
            <person name="Zhang Y."/>
            <person name="Qiu H."/>
            <person name="Guo Y."/>
            <person name="Wan H."/>
            <person name="Zhang X."/>
            <person name="Scossa F."/>
            <person name="Alseekh S."/>
            <person name="Zhang Q."/>
            <person name="Wang P."/>
            <person name="Xu L."/>
            <person name="Schmidt M.H."/>
            <person name="Jia X."/>
            <person name="Li D."/>
            <person name="Zhu A."/>
            <person name="Guo F."/>
            <person name="Chen W."/>
            <person name="Ni D."/>
            <person name="Usadel B."/>
            <person name="Fernie A.R."/>
            <person name="Wen W."/>
        </authorList>
    </citation>
    <scope>NUCLEOTIDE SEQUENCE [LARGE SCALE GENOMIC DNA]</scope>
    <source>
        <strain evidence="3">cv. G240</strain>
    </source>
</reference>
<protein>
    <submittedName>
        <fullName evidence="2">Uncharacterized protein</fullName>
    </submittedName>
</protein>